<dbReference type="Gene3D" id="2.10.109.10">
    <property type="entry name" value="Umud Fragment, subunit A"/>
    <property type="match status" value="1"/>
</dbReference>
<dbReference type="InterPro" id="IPR019757">
    <property type="entry name" value="Pept_S26A_signal_pept_1_Lys-AS"/>
</dbReference>
<comment type="similarity">
    <text evidence="6">Belongs to the peptidase S26 family. IMP1 subfamily.</text>
</comment>
<dbReference type="RefSeq" id="XP_016761603.1">
    <property type="nucleotide sequence ID" value="XM_016908852.1"/>
</dbReference>
<dbReference type="EC" id="3.4.21.-" evidence="8"/>
<keyword evidence="8" id="KW-0812">Transmembrane</keyword>
<evidence type="ECO:0000256" key="8">
    <source>
        <dbReference type="RuleBase" id="RU362041"/>
    </source>
</evidence>
<dbReference type="AlphaFoldDB" id="M3B144"/>
<dbReference type="PANTHER" id="PTHR12383:SF16">
    <property type="entry name" value="MITOCHONDRIAL INNER MEMBRANE PROTEASE SUBUNIT 1"/>
    <property type="match status" value="1"/>
</dbReference>
<comment type="subcellular location">
    <subcellularLocation>
        <location evidence="1 8">Mitochondrion inner membrane</location>
    </subcellularLocation>
</comment>
<evidence type="ECO:0000256" key="1">
    <source>
        <dbReference type="ARBA" id="ARBA00004273"/>
    </source>
</evidence>
<dbReference type="InterPro" id="IPR000223">
    <property type="entry name" value="Pept_S26A_signal_pept_1"/>
</dbReference>
<proteinExistence type="inferred from homology"/>
<dbReference type="Proteomes" id="UP000016931">
    <property type="component" value="Unassembled WGS sequence"/>
</dbReference>
<keyword evidence="8" id="KW-1133">Transmembrane helix</keyword>
<sequence>MPPVTRNGQHGRPRHRILSSVSQLTHRGQFGSPAQWVAYALAAFFGLHVFYSYFHSFDLCHGISMMPTIFSFGEWVWISKYYRRGRDVEVGDLVSFKSPIRDGEHAIKRVIGLPGDFVLMNTPGKSDAMIQIPEGHCWVVGDNLAFSRDSRVFGPLPMGLIIGKVLFKFNFHRYIPWDFESLQQGLQSFDESDVD</sequence>
<evidence type="ECO:0000256" key="5">
    <source>
        <dbReference type="ARBA" id="ARBA00023136"/>
    </source>
</evidence>
<dbReference type="EMBL" id="KB456263">
    <property type="protein sequence ID" value="EMF13482.1"/>
    <property type="molecule type" value="Genomic_DNA"/>
</dbReference>
<dbReference type="Pfam" id="PF10502">
    <property type="entry name" value="Peptidase_S26"/>
    <property type="match status" value="2"/>
</dbReference>
<keyword evidence="2 8" id="KW-0999">Mitochondrion inner membrane</keyword>
<dbReference type="InterPro" id="IPR052064">
    <property type="entry name" value="Mito_IMP1_subunit"/>
</dbReference>
<dbReference type="SUPFAM" id="SSF51306">
    <property type="entry name" value="LexA/Signal peptidase"/>
    <property type="match status" value="1"/>
</dbReference>
<dbReference type="HOGENOM" id="CLU_028723_4_3_1"/>
<dbReference type="NCBIfam" id="TIGR02227">
    <property type="entry name" value="sigpep_I_bact"/>
    <property type="match status" value="1"/>
</dbReference>
<organism evidence="10 11">
    <name type="scientific">Sphaerulina musiva (strain SO2202)</name>
    <name type="common">Poplar stem canker fungus</name>
    <name type="synonym">Septoria musiva</name>
    <dbReference type="NCBI Taxonomy" id="692275"/>
    <lineage>
        <taxon>Eukaryota</taxon>
        <taxon>Fungi</taxon>
        <taxon>Dikarya</taxon>
        <taxon>Ascomycota</taxon>
        <taxon>Pezizomycotina</taxon>
        <taxon>Dothideomycetes</taxon>
        <taxon>Dothideomycetidae</taxon>
        <taxon>Mycosphaerellales</taxon>
        <taxon>Mycosphaerellaceae</taxon>
        <taxon>Sphaerulina</taxon>
    </lineage>
</organism>
<keyword evidence="4 8" id="KW-0496">Mitochondrion</keyword>
<evidence type="ECO:0000256" key="4">
    <source>
        <dbReference type="ARBA" id="ARBA00023128"/>
    </source>
</evidence>
<name>M3B144_SPHMS</name>
<gene>
    <name evidence="10" type="ORF">SEPMUDRAFT_42015</name>
</gene>
<keyword evidence="5 8" id="KW-0472">Membrane</keyword>
<accession>M3B144</accession>
<keyword evidence="3 8" id="KW-0378">Hydrolase</keyword>
<dbReference type="CDD" id="cd06530">
    <property type="entry name" value="S26_SPase_I"/>
    <property type="match status" value="1"/>
</dbReference>
<keyword evidence="11" id="KW-1185">Reference proteome</keyword>
<dbReference type="STRING" id="692275.M3B144"/>
<feature type="transmembrane region" description="Helical" evidence="8">
    <location>
        <begin position="36"/>
        <end position="54"/>
    </location>
</feature>
<evidence type="ECO:0000259" key="9">
    <source>
        <dbReference type="Pfam" id="PF10502"/>
    </source>
</evidence>
<evidence type="ECO:0000313" key="11">
    <source>
        <dbReference type="Proteomes" id="UP000016931"/>
    </source>
</evidence>
<evidence type="ECO:0000256" key="3">
    <source>
        <dbReference type="ARBA" id="ARBA00022801"/>
    </source>
</evidence>
<evidence type="ECO:0000256" key="6">
    <source>
        <dbReference type="ARBA" id="ARBA00038445"/>
    </source>
</evidence>
<dbReference type="PROSITE" id="PS00760">
    <property type="entry name" value="SPASE_I_2"/>
    <property type="match status" value="1"/>
</dbReference>
<dbReference type="GeneID" id="27905989"/>
<dbReference type="OrthoDB" id="47494at2759"/>
<feature type="domain" description="Peptidase S26" evidence="9">
    <location>
        <begin position="37"/>
        <end position="120"/>
    </location>
</feature>
<dbReference type="GO" id="GO:0006627">
    <property type="term" value="P:protein processing involved in protein targeting to mitochondrion"/>
    <property type="evidence" value="ECO:0007669"/>
    <property type="project" value="TreeGrafter"/>
</dbReference>
<dbReference type="GO" id="GO:0006465">
    <property type="term" value="P:signal peptide processing"/>
    <property type="evidence" value="ECO:0007669"/>
    <property type="project" value="InterPro"/>
</dbReference>
<reference evidence="10 11" key="1">
    <citation type="journal article" date="2012" name="PLoS Pathog.">
        <title>Diverse lifestyles and strategies of plant pathogenesis encoded in the genomes of eighteen Dothideomycetes fungi.</title>
        <authorList>
            <person name="Ohm R.A."/>
            <person name="Feau N."/>
            <person name="Henrissat B."/>
            <person name="Schoch C.L."/>
            <person name="Horwitz B.A."/>
            <person name="Barry K.W."/>
            <person name="Condon B.J."/>
            <person name="Copeland A.C."/>
            <person name="Dhillon B."/>
            <person name="Glaser F."/>
            <person name="Hesse C.N."/>
            <person name="Kosti I."/>
            <person name="LaButti K."/>
            <person name="Lindquist E.A."/>
            <person name="Lucas S."/>
            <person name="Salamov A.A."/>
            <person name="Bradshaw R.E."/>
            <person name="Ciuffetti L."/>
            <person name="Hamelin R.C."/>
            <person name="Kema G.H.J."/>
            <person name="Lawrence C."/>
            <person name="Scott J.A."/>
            <person name="Spatafora J.W."/>
            <person name="Turgeon B.G."/>
            <person name="de Wit P.J.G.M."/>
            <person name="Zhong S."/>
            <person name="Goodwin S.B."/>
            <person name="Grigoriev I.V."/>
        </authorList>
    </citation>
    <scope>NUCLEOTIDE SEQUENCE [LARGE SCALE GENOMIC DNA]</scope>
    <source>
        <strain evidence="10 11">SO2202</strain>
    </source>
</reference>
<evidence type="ECO:0000256" key="7">
    <source>
        <dbReference type="PIRSR" id="PIRSR600223-1"/>
    </source>
</evidence>
<feature type="domain" description="Peptidase S26" evidence="9">
    <location>
        <begin position="131"/>
        <end position="168"/>
    </location>
</feature>
<protein>
    <recommendedName>
        <fullName evidence="8">Mitochondrial inner membrane protease subunit</fullName>
        <ecNumber evidence="8">3.4.21.-</ecNumber>
    </recommendedName>
</protein>
<dbReference type="InterPro" id="IPR019533">
    <property type="entry name" value="Peptidase_S26"/>
</dbReference>
<dbReference type="PRINTS" id="PR00727">
    <property type="entry name" value="LEADERPTASE"/>
</dbReference>
<dbReference type="GO" id="GO:0042720">
    <property type="term" value="C:mitochondrial inner membrane peptidase complex"/>
    <property type="evidence" value="ECO:0007669"/>
    <property type="project" value="TreeGrafter"/>
</dbReference>
<dbReference type="GO" id="GO:0004252">
    <property type="term" value="F:serine-type endopeptidase activity"/>
    <property type="evidence" value="ECO:0007669"/>
    <property type="project" value="InterPro"/>
</dbReference>
<dbReference type="eggNOG" id="KOG0171">
    <property type="taxonomic scope" value="Eukaryota"/>
</dbReference>
<dbReference type="PANTHER" id="PTHR12383">
    <property type="entry name" value="PROTEASE FAMILY S26 MITOCHONDRIAL INNER MEMBRANE PROTEASE-RELATED"/>
    <property type="match status" value="1"/>
</dbReference>
<evidence type="ECO:0000256" key="2">
    <source>
        <dbReference type="ARBA" id="ARBA00022792"/>
    </source>
</evidence>
<dbReference type="OMA" id="GATICKR"/>
<feature type="active site" evidence="7">
    <location>
        <position position="64"/>
    </location>
</feature>
<dbReference type="InterPro" id="IPR036286">
    <property type="entry name" value="LexA/Signal_pep-like_sf"/>
</dbReference>
<keyword evidence="8" id="KW-0645">Protease</keyword>
<evidence type="ECO:0000313" key="10">
    <source>
        <dbReference type="EMBL" id="EMF13482.1"/>
    </source>
</evidence>
<feature type="active site" evidence="7">
    <location>
        <position position="108"/>
    </location>
</feature>